<proteinExistence type="predicted"/>
<evidence type="ECO:0000313" key="1">
    <source>
        <dbReference type="EMBL" id="TCD64470.1"/>
    </source>
</evidence>
<protein>
    <recommendedName>
        <fullName evidence="3">F-box domain-containing protein</fullName>
    </recommendedName>
</protein>
<dbReference type="AlphaFoldDB" id="A0A4R0R9H6"/>
<comment type="caution">
    <text evidence="1">The sequence shown here is derived from an EMBL/GenBank/DDBJ whole genome shotgun (WGS) entry which is preliminary data.</text>
</comment>
<organism evidence="1 2">
    <name type="scientific">Steccherinum ochraceum</name>
    <dbReference type="NCBI Taxonomy" id="92696"/>
    <lineage>
        <taxon>Eukaryota</taxon>
        <taxon>Fungi</taxon>
        <taxon>Dikarya</taxon>
        <taxon>Basidiomycota</taxon>
        <taxon>Agaricomycotina</taxon>
        <taxon>Agaricomycetes</taxon>
        <taxon>Polyporales</taxon>
        <taxon>Steccherinaceae</taxon>
        <taxon>Steccherinum</taxon>
    </lineage>
</organism>
<name>A0A4R0R9H6_9APHY</name>
<sequence>MPTISDIPAEILSVILELACTDAPDAVASIDSHHSFGLTLSLVCTSFRQIIQSCGLDIQHAYVHGIYRMDLFLTLLQQRIPYAKRVRSLMLADYEQIYYMENYFTKTALQLVIEILATIDSSALHVLSIFLCYPYAAGQAPNDNKVIFPTPLPALTDLFLSGVYVENPELCVSSPLLPNVLRAQITRMAVPSEHIPEDLARLTPNLIRLKLGFKPSTIAGINLAVPLAEYQLAAAESYNSRAVYWDSDEEEAQPQQQQQVLSPTCTHAFPPTLRQVVVSFEPCYLPYYLKEAEDAVKATIVAMDRGAQMFEQLRPWKYDSDEDLDEDYPSDEEEWEPMAFGKMNTHRSMTVCHQDEQERFRSAVQNWKMCTADRKVAWKP</sequence>
<evidence type="ECO:0008006" key="3">
    <source>
        <dbReference type="Google" id="ProtNLM"/>
    </source>
</evidence>
<gene>
    <name evidence="1" type="ORF">EIP91_004074</name>
</gene>
<dbReference type="Proteomes" id="UP000292702">
    <property type="component" value="Unassembled WGS sequence"/>
</dbReference>
<accession>A0A4R0R9H6</accession>
<reference evidence="1 2" key="1">
    <citation type="submission" date="2018-11" db="EMBL/GenBank/DDBJ databases">
        <title>Genome assembly of Steccherinum ochraceum LE-BIN_3174, the white-rot fungus of the Steccherinaceae family (The Residual Polyporoid clade, Polyporales, Basidiomycota).</title>
        <authorList>
            <person name="Fedorova T.V."/>
            <person name="Glazunova O.A."/>
            <person name="Landesman E.O."/>
            <person name="Moiseenko K.V."/>
            <person name="Psurtseva N.V."/>
            <person name="Savinova O.S."/>
            <person name="Shakhova N.V."/>
            <person name="Tyazhelova T.V."/>
            <person name="Vasina D.V."/>
        </authorList>
    </citation>
    <scope>NUCLEOTIDE SEQUENCE [LARGE SCALE GENOMIC DNA]</scope>
    <source>
        <strain evidence="1 2">LE-BIN_3174</strain>
    </source>
</reference>
<evidence type="ECO:0000313" key="2">
    <source>
        <dbReference type="Proteomes" id="UP000292702"/>
    </source>
</evidence>
<keyword evidence="2" id="KW-1185">Reference proteome</keyword>
<dbReference type="EMBL" id="RWJN01000235">
    <property type="protein sequence ID" value="TCD64470.1"/>
    <property type="molecule type" value="Genomic_DNA"/>
</dbReference>